<dbReference type="PANTHER" id="PTHR43092">
    <property type="entry name" value="L-CYSTEINE DESULFHYDRASE"/>
    <property type="match status" value="1"/>
</dbReference>
<dbReference type="Gene3D" id="3.40.50.1220">
    <property type="entry name" value="TPP-binding domain"/>
    <property type="match status" value="2"/>
</dbReference>
<feature type="compositionally biased region" description="Low complexity" evidence="6">
    <location>
        <begin position="206"/>
        <end position="216"/>
    </location>
</feature>
<gene>
    <name evidence="8" type="ORF">B0T10DRAFT_529347</name>
</gene>
<feature type="compositionally biased region" description="Basic and acidic residues" evidence="6">
    <location>
        <begin position="66"/>
        <end position="81"/>
    </location>
</feature>
<feature type="compositionally biased region" description="Polar residues" evidence="6">
    <location>
        <begin position="252"/>
        <end position="266"/>
    </location>
</feature>
<feature type="domain" description="Deacetylase sirtuin-type" evidence="7">
    <location>
        <begin position="4"/>
        <end position="559"/>
    </location>
</feature>
<evidence type="ECO:0000313" key="8">
    <source>
        <dbReference type="EMBL" id="KAH6889343.1"/>
    </source>
</evidence>
<feature type="region of interest" description="Disordered" evidence="6">
    <location>
        <begin position="325"/>
        <end position="417"/>
    </location>
</feature>
<comment type="similarity">
    <text evidence="1">Belongs to the sirtuin family. Class I subfamily.</text>
</comment>
<feature type="region of interest" description="Disordered" evidence="6">
    <location>
        <begin position="65"/>
        <end position="111"/>
    </location>
</feature>
<feature type="region of interest" description="Disordered" evidence="6">
    <location>
        <begin position="550"/>
        <end position="579"/>
    </location>
</feature>
<evidence type="ECO:0000313" key="9">
    <source>
        <dbReference type="Proteomes" id="UP000777438"/>
    </source>
</evidence>
<keyword evidence="9" id="KW-1185">Reference proteome</keyword>
<comment type="caution">
    <text evidence="8">The sequence shown here is derived from an EMBL/GenBank/DDBJ whole genome shotgun (WGS) entry which is preliminary data.</text>
</comment>
<dbReference type="GO" id="GO:0070403">
    <property type="term" value="F:NAD+ binding"/>
    <property type="evidence" value="ECO:0007669"/>
    <property type="project" value="InterPro"/>
</dbReference>
<feature type="region of interest" description="Disordered" evidence="6">
    <location>
        <begin position="599"/>
        <end position="709"/>
    </location>
</feature>
<dbReference type="EMBL" id="JAGPYM010000011">
    <property type="protein sequence ID" value="KAH6889343.1"/>
    <property type="molecule type" value="Genomic_DNA"/>
</dbReference>
<feature type="compositionally biased region" description="Basic and acidic residues" evidence="6">
    <location>
        <begin position="565"/>
        <end position="575"/>
    </location>
</feature>
<dbReference type="InterPro" id="IPR015421">
    <property type="entry name" value="PyrdxlP-dep_Trfase_major"/>
</dbReference>
<dbReference type="InterPro" id="IPR003000">
    <property type="entry name" value="Sirtuin"/>
</dbReference>
<dbReference type="GO" id="GO:0008483">
    <property type="term" value="F:transaminase activity"/>
    <property type="evidence" value="ECO:0007669"/>
    <property type="project" value="UniProtKB-KW"/>
</dbReference>
<dbReference type="InterPro" id="IPR029035">
    <property type="entry name" value="DHS-like_NAD/FAD-binding_dom"/>
</dbReference>
<dbReference type="OrthoDB" id="5978656at2759"/>
<dbReference type="PROSITE" id="PS50305">
    <property type="entry name" value="SIRTUIN"/>
    <property type="match status" value="1"/>
</dbReference>
<keyword evidence="2" id="KW-0808">Transferase</keyword>
<sequence length="1288" mass="142076">MPTTHVQPSSSEDLQQIANSLLKARKVVVVTGAGISTNSGIPDFRSENGLYSLIQAQFDAAARQARLAEQDASSDKEKDKSNTTSDSENGRENKRPRLTCDDAPESRHMSEDAQVQIQVQLELESAHLNGVASVQVEDEDIQLPSTKRENADTLPTITPRRSTRRSKAHAQPMTSPLSSPPPEDLIVPPSGIRKHRHSHLAEIAVPPSSSPLSSPPCVLFDPFDQISTSEDSSSRRSTSPSEIDDSPPANPISFSQSSNPGKTTLPNMKGKDLFDAAIWSDPLRTSVFYTFATTLRQKVKDIEPTSSHRFISHLRDRGKLIEEKVGLSTSLQDGPGSRGRFSRRSTANTNQLNKMVEEASSADQSAAEKSQQSSDSEPSQQSQSSQPEGTETPPVPETEESSLDAHKPPAKNPRRELPRSGVECFLCGRVCSWDEGKELETMSGQQPECPHCVGATTAREEKGKRALGVGKLRPDIVLYGEEHPNSHLISPIVTHDLALSPDLLLILGTSLRVHGLKVMVREFAKAVHTKGGKPPESSWGDWDCDAWIPKLWQEPEPPKPKKKRESTGDGEKTEKPPAAYPVTGAYWTFKILTELHRITGHKPPDRRASISVPAPDTTTDTSTNSEKKPIKSRPKRPRKPKKPSSTLNPNHGRSRQKTDATKPTVAPAITEQPTTPEKPQPPAVQTSSIIDAVKSNPRRRKRKKIDGDEVTMPAVGRRRTVADEIKMEAGLRLPPLKPQPPSTSMSRYGKPIALEPPSPPPGPPLASISVNMRSESGPRTWNPFYLDDPLVRHLSHPPSWGQVRRGDTTIVIKRESRPEETDAILALTGHTMGIGQGSSQELPLRGKPEASSSVFGKAMKKEFPFNPEWRNLNHGSFGSFPNFIQAKFRAYQDQCEACPDVFIRYDYPKLLDESRAAVAKIVHAPEDTVVFVGNATVGVNTVFRNLTWNPDGKDVIITFSTVYEACGKVADYLVDYYGNVTSREIEITYPIDDEDILKKFRDTVKAVEAEGKRARVAMFDVVSSRPGVVFPWEAMVQACKELDIISVVDGAQGIGMVKLDLTAADPDFFVSNCHKWLHVPRGCAVFYTPKRNQHLLPTTLATSHGYVPKTLSRTTPLPPSAKTPFIRNFEFVGTLDNSPYLCVKDAVKWREEVLGGEDAVLAYLWGLNKKGSAVVAQALGTEYMENSTGTLRNCGMANVALPIWTGAKGAKAKEEDAVVATEDENTAFQWILRTMIDDYKTFLSVFVHGGRFWVRFSAQVYLEVEDYEWASGMLKEICARVAKKEYLK</sequence>
<evidence type="ECO:0000256" key="5">
    <source>
        <dbReference type="PROSITE-ProRule" id="PRU00236"/>
    </source>
</evidence>
<feature type="region of interest" description="Disordered" evidence="6">
    <location>
        <begin position="138"/>
        <end position="266"/>
    </location>
</feature>
<feature type="compositionally biased region" description="Low complexity" evidence="6">
    <location>
        <begin position="226"/>
        <end position="241"/>
    </location>
</feature>
<dbReference type="Pfam" id="PF00266">
    <property type="entry name" value="Aminotran_5"/>
    <property type="match status" value="1"/>
</dbReference>
<name>A0A9P9AP73_9HYPO</name>
<organism evidence="8 9">
    <name type="scientific">Thelonectria olida</name>
    <dbReference type="NCBI Taxonomy" id="1576542"/>
    <lineage>
        <taxon>Eukaryota</taxon>
        <taxon>Fungi</taxon>
        <taxon>Dikarya</taxon>
        <taxon>Ascomycota</taxon>
        <taxon>Pezizomycotina</taxon>
        <taxon>Sordariomycetes</taxon>
        <taxon>Hypocreomycetidae</taxon>
        <taxon>Hypocreales</taxon>
        <taxon>Nectriaceae</taxon>
        <taxon>Thelonectria</taxon>
    </lineage>
</organism>
<dbReference type="InterPro" id="IPR015424">
    <property type="entry name" value="PyrdxlP-dep_Trfase"/>
</dbReference>
<evidence type="ECO:0000259" key="7">
    <source>
        <dbReference type="PROSITE" id="PS50305"/>
    </source>
</evidence>
<evidence type="ECO:0000256" key="3">
    <source>
        <dbReference type="ARBA" id="ARBA00022898"/>
    </source>
</evidence>
<proteinExistence type="inferred from homology"/>
<evidence type="ECO:0000256" key="4">
    <source>
        <dbReference type="ARBA" id="ARBA00023027"/>
    </source>
</evidence>
<accession>A0A9P9AP73</accession>
<keyword evidence="4" id="KW-0520">NAD</keyword>
<evidence type="ECO:0000256" key="1">
    <source>
        <dbReference type="ARBA" id="ARBA00006924"/>
    </source>
</evidence>
<dbReference type="SUPFAM" id="SSF53383">
    <property type="entry name" value="PLP-dependent transferases"/>
    <property type="match status" value="1"/>
</dbReference>
<feature type="compositionally biased region" description="Basic residues" evidence="6">
    <location>
        <begin position="630"/>
        <end position="642"/>
    </location>
</feature>
<feature type="compositionally biased region" description="Basic and acidic residues" evidence="6">
    <location>
        <begin position="599"/>
        <end position="608"/>
    </location>
</feature>
<dbReference type="Proteomes" id="UP000777438">
    <property type="component" value="Unassembled WGS sequence"/>
</dbReference>
<comment type="caution">
    <text evidence="5">Lacks conserved residue(s) required for the propagation of feature annotation.</text>
</comment>
<evidence type="ECO:0000256" key="6">
    <source>
        <dbReference type="SAM" id="MobiDB-lite"/>
    </source>
</evidence>
<feature type="compositionally biased region" description="Low complexity" evidence="6">
    <location>
        <begin position="358"/>
        <end position="392"/>
    </location>
</feature>
<feature type="compositionally biased region" description="Basic and acidic residues" evidence="6">
    <location>
        <begin position="403"/>
        <end position="417"/>
    </location>
</feature>
<dbReference type="SUPFAM" id="SSF52467">
    <property type="entry name" value="DHS-like NAD/FAD-binding domain"/>
    <property type="match status" value="2"/>
</dbReference>
<feature type="compositionally biased region" description="Basic and acidic residues" evidence="6">
    <location>
        <begin position="88"/>
        <end position="111"/>
    </location>
</feature>
<dbReference type="InterPro" id="IPR000192">
    <property type="entry name" value="Aminotrans_V_dom"/>
</dbReference>
<dbReference type="PANTHER" id="PTHR43092:SF2">
    <property type="entry name" value="HERCYNYLCYSTEINE SULFOXIDE LYASE"/>
    <property type="match status" value="1"/>
</dbReference>
<keyword evidence="8" id="KW-0032">Aminotransferase</keyword>
<evidence type="ECO:0000256" key="2">
    <source>
        <dbReference type="ARBA" id="ARBA00022679"/>
    </source>
</evidence>
<dbReference type="Gene3D" id="3.40.640.10">
    <property type="entry name" value="Type I PLP-dependent aspartate aminotransferase-like (Major domain)"/>
    <property type="match status" value="1"/>
</dbReference>
<keyword evidence="3" id="KW-0663">Pyridoxal phosphate</keyword>
<protein>
    <submittedName>
        <fullName evidence="8">Aminotransferase family protein</fullName>
    </submittedName>
</protein>
<dbReference type="Pfam" id="PF02146">
    <property type="entry name" value="SIR2"/>
    <property type="match status" value="2"/>
</dbReference>
<dbReference type="InterPro" id="IPR026590">
    <property type="entry name" value="Ssirtuin_cat_dom"/>
</dbReference>
<reference evidence="8 9" key="1">
    <citation type="journal article" date="2021" name="Nat. Commun.">
        <title>Genetic determinants of endophytism in the Arabidopsis root mycobiome.</title>
        <authorList>
            <person name="Mesny F."/>
            <person name="Miyauchi S."/>
            <person name="Thiergart T."/>
            <person name="Pickel B."/>
            <person name="Atanasova L."/>
            <person name="Karlsson M."/>
            <person name="Huettel B."/>
            <person name="Barry K.W."/>
            <person name="Haridas S."/>
            <person name="Chen C."/>
            <person name="Bauer D."/>
            <person name="Andreopoulos W."/>
            <person name="Pangilinan J."/>
            <person name="LaButti K."/>
            <person name="Riley R."/>
            <person name="Lipzen A."/>
            <person name="Clum A."/>
            <person name="Drula E."/>
            <person name="Henrissat B."/>
            <person name="Kohler A."/>
            <person name="Grigoriev I.V."/>
            <person name="Martin F.M."/>
            <person name="Hacquard S."/>
        </authorList>
    </citation>
    <scope>NUCLEOTIDE SEQUENCE [LARGE SCALE GENOMIC DNA]</scope>
    <source>
        <strain evidence="8 9">MPI-CAGE-CH-0241</strain>
    </source>
</reference>